<protein>
    <submittedName>
        <fullName evidence="3">Uncharacterized protein</fullName>
    </submittedName>
</protein>
<reference evidence="3" key="1">
    <citation type="submission" date="2019-11" db="EMBL/GenBank/DDBJ databases">
        <authorList>
            <person name="Feng L."/>
        </authorList>
    </citation>
    <scope>NUCLEOTIDE SEQUENCE</scope>
    <source>
        <strain evidence="3">CParaputrificumLFYP93</strain>
    </source>
</reference>
<dbReference type="InterPro" id="IPR036603">
    <property type="entry name" value="RBP11-like"/>
</dbReference>
<organism evidence="3">
    <name type="scientific">Clostridium paraputrificum</name>
    <dbReference type="NCBI Taxonomy" id="29363"/>
    <lineage>
        <taxon>Bacteria</taxon>
        <taxon>Bacillati</taxon>
        <taxon>Bacillota</taxon>
        <taxon>Clostridia</taxon>
        <taxon>Eubacteriales</taxon>
        <taxon>Clostridiaceae</taxon>
        <taxon>Clostridium</taxon>
    </lineage>
</organism>
<sequence length="203" mass="22648">MQVEFTTNKNLGAGFATLIRQNLIESATSVKAVAYKFSDGSNLYRPAEDGVDMTAFMVRLCDLNIRVSENVELPLIIRKTVRGKLTSKDLCSADIFIDEDVVLYESLAPDKPVVLNLVFDAGSGYQSSEVIRKSLERKGCNLTDFHTVSARHSNVKVTTKVIPDLDREQVVLNITSEDKAEEAKAKEVLLSIIEKFQEIYDKL</sequence>
<dbReference type="Gene3D" id="2.170.120.12">
    <property type="entry name" value="DNA-directed RNA polymerase, insert domain"/>
    <property type="match status" value="1"/>
</dbReference>
<dbReference type="GO" id="GO:0006351">
    <property type="term" value="P:DNA-templated transcription"/>
    <property type="evidence" value="ECO:0007669"/>
    <property type="project" value="InterPro"/>
</dbReference>
<dbReference type="AlphaFoldDB" id="A0A6N3EZ47"/>
<name>A0A6N3EZ47_9CLOT</name>
<gene>
    <name evidence="3" type="ORF">CPLFYP93_02316</name>
</gene>
<dbReference type="EMBL" id="CACRTV010000057">
    <property type="protein sequence ID" value="VYU45077.1"/>
    <property type="molecule type" value="Genomic_DNA"/>
</dbReference>
<proteinExistence type="predicted"/>
<keyword evidence="1" id="KW-0240">DNA-directed RNA polymerase</keyword>
<accession>A0A6N3EZ47</accession>
<evidence type="ECO:0000256" key="1">
    <source>
        <dbReference type="ARBA" id="ARBA00022478"/>
    </source>
</evidence>
<dbReference type="Gene3D" id="3.30.1360.10">
    <property type="entry name" value="RNA polymerase, RBP11-like subunit"/>
    <property type="match status" value="1"/>
</dbReference>
<dbReference type="InterPro" id="IPR036643">
    <property type="entry name" value="RNApol_insert_sf"/>
</dbReference>
<dbReference type="GO" id="GO:0000428">
    <property type="term" value="C:DNA-directed RNA polymerase complex"/>
    <property type="evidence" value="ECO:0007669"/>
    <property type="project" value="UniProtKB-KW"/>
</dbReference>
<keyword evidence="2" id="KW-0804">Transcription</keyword>
<dbReference type="RefSeq" id="WP_156561686.1">
    <property type="nucleotide sequence ID" value="NZ_CACRTV010000057.1"/>
</dbReference>
<evidence type="ECO:0000313" key="3">
    <source>
        <dbReference type="EMBL" id="VYU45077.1"/>
    </source>
</evidence>
<evidence type="ECO:0000256" key="2">
    <source>
        <dbReference type="ARBA" id="ARBA00023163"/>
    </source>
</evidence>
<dbReference type="GO" id="GO:0046983">
    <property type="term" value="F:protein dimerization activity"/>
    <property type="evidence" value="ECO:0007669"/>
    <property type="project" value="InterPro"/>
</dbReference>